<dbReference type="OrthoDB" id="9800503at2"/>
<dbReference type="RefSeq" id="WP_038060402.1">
    <property type="nucleotide sequence ID" value="NZ_JPSL02000032.1"/>
</dbReference>
<dbReference type="NCBIfam" id="TIGR01552">
    <property type="entry name" value="phd_fam"/>
    <property type="match status" value="1"/>
</dbReference>
<comment type="caution">
    <text evidence="3">The sequence shown here is derived from an EMBL/GenBank/DDBJ whole genome shotgun (WGS) entry which is preliminary data.</text>
</comment>
<comment type="similarity">
    <text evidence="1 2">Belongs to the phD/YefM antitoxin family.</text>
</comment>
<dbReference type="AlphaFoldDB" id="A0A0D6XAM4"/>
<evidence type="ECO:0000313" key="3">
    <source>
        <dbReference type="EMBL" id="KIX84815.1"/>
    </source>
</evidence>
<comment type="function">
    <text evidence="2">Antitoxin component of a type II toxin-antitoxin (TA) system.</text>
</comment>
<dbReference type="EMBL" id="JPSL02000032">
    <property type="protein sequence ID" value="KIX84815.1"/>
    <property type="molecule type" value="Genomic_DNA"/>
</dbReference>
<dbReference type="InterPro" id="IPR006442">
    <property type="entry name" value="Antitoxin_Phd/YefM"/>
</dbReference>
<accession>A0A0D6XAM4</accession>
<evidence type="ECO:0000256" key="2">
    <source>
        <dbReference type="RuleBase" id="RU362080"/>
    </source>
</evidence>
<evidence type="ECO:0000256" key="1">
    <source>
        <dbReference type="ARBA" id="ARBA00009981"/>
    </source>
</evidence>
<protein>
    <recommendedName>
        <fullName evidence="2">Antitoxin</fullName>
    </recommendedName>
</protein>
<dbReference type="Gene3D" id="3.40.1620.10">
    <property type="entry name" value="YefM-like domain"/>
    <property type="match status" value="1"/>
</dbReference>
<dbReference type="Pfam" id="PF02604">
    <property type="entry name" value="PhdYeFM_antitox"/>
    <property type="match status" value="1"/>
</dbReference>
<proteinExistence type="inferred from homology"/>
<dbReference type="STRING" id="276.THFILI_00590"/>
<dbReference type="Proteomes" id="UP000030364">
    <property type="component" value="Unassembled WGS sequence"/>
</dbReference>
<keyword evidence="4" id="KW-1185">Reference proteome</keyword>
<organism evidence="3 4">
    <name type="scientific">Thermus filiformis</name>
    <dbReference type="NCBI Taxonomy" id="276"/>
    <lineage>
        <taxon>Bacteria</taxon>
        <taxon>Thermotogati</taxon>
        <taxon>Deinococcota</taxon>
        <taxon>Deinococci</taxon>
        <taxon>Thermales</taxon>
        <taxon>Thermaceae</taxon>
        <taxon>Thermus</taxon>
    </lineage>
</organism>
<sequence>MPKAPEAPIRAFNLAEAKARLSSLVRRAEQGEVILIKRYGRVVAKLVPAEAPLRPKRTPGVWKGKVRIARDFDEVDAEIAELMAEGPVEPSS</sequence>
<dbReference type="SUPFAM" id="SSF143120">
    <property type="entry name" value="YefM-like"/>
    <property type="match status" value="1"/>
</dbReference>
<name>A0A0D6XAM4_THEFI</name>
<dbReference type="InterPro" id="IPR036165">
    <property type="entry name" value="YefM-like_sf"/>
</dbReference>
<gene>
    <name evidence="3" type="ORF">THFILI_00590</name>
</gene>
<reference evidence="3 4" key="1">
    <citation type="journal article" date="2015" name="Genome Announc.">
        <title>Draft Genome Sequence of the Thermophile Thermus filiformis ATCC 43280, Producer of Carotenoid-(Di)glucoside-Branched Fatty Acid (Di)esters and Source of Hyperthermostable Enzymes of Biotechnological Interest.</title>
        <authorList>
            <person name="Mandelli F."/>
            <person name="Oliveira Ramires B."/>
            <person name="Couger M.B."/>
            <person name="Paixao D.A."/>
            <person name="Camilo C.M."/>
            <person name="Polikarpov I."/>
            <person name="Prade R."/>
            <person name="Riano-Pachon D.M."/>
            <person name="Squina F.M."/>
        </authorList>
    </citation>
    <scope>NUCLEOTIDE SEQUENCE [LARGE SCALE GENOMIC DNA]</scope>
    <source>
        <strain evidence="3 4">ATCC 43280</strain>
    </source>
</reference>
<evidence type="ECO:0000313" key="4">
    <source>
        <dbReference type="Proteomes" id="UP000030364"/>
    </source>
</evidence>